<name>A0AA35TQG5_GEOBA</name>
<reference evidence="2" key="1">
    <citation type="submission" date="2023-03" db="EMBL/GenBank/DDBJ databases">
        <authorList>
            <person name="Steffen K."/>
            <person name="Cardenas P."/>
        </authorList>
    </citation>
    <scope>NUCLEOTIDE SEQUENCE</scope>
</reference>
<comment type="caution">
    <text evidence="2">The sequence shown here is derived from an EMBL/GenBank/DDBJ whole genome shotgun (WGS) entry which is preliminary data.</text>
</comment>
<feature type="compositionally biased region" description="Basic and acidic residues" evidence="1">
    <location>
        <begin position="139"/>
        <end position="148"/>
    </location>
</feature>
<organism evidence="2 3">
    <name type="scientific">Geodia barretti</name>
    <name type="common">Barrett's horny sponge</name>
    <dbReference type="NCBI Taxonomy" id="519541"/>
    <lineage>
        <taxon>Eukaryota</taxon>
        <taxon>Metazoa</taxon>
        <taxon>Porifera</taxon>
        <taxon>Demospongiae</taxon>
        <taxon>Heteroscleromorpha</taxon>
        <taxon>Tetractinellida</taxon>
        <taxon>Astrophorina</taxon>
        <taxon>Geodiidae</taxon>
        <taxon>Geodia</taxon>
    </lineage>
</organism>
<sequence length="148" mass="15975">MDFLAALACKPTSTTKANCLTFCALVAHCLFAGAHFLEGILDVEEVVNVEGSLEPRDSTHWQWSVLATLWTWETLSLSSPAYQTLQALLTIHVEALEQPWLFVGLQTYPTGDLVLDLLESFLGSSGGFGSHGSVSSAADKLERGSSED</sequence>
<evidence type="ECO:0000256" key="1">
    <source>
        <dbReference type="SAM" id="MobiDB-lite"/>
    </source>
</evidence>
<dbReference type="EMBL" id="CASHTH010003910">
    <property type="protein sequence ID" value="CAI8051216.1"/>
    <property type="molecule type" value="Genomic_DNA"/>
</dbReference>
<gene>
    <name evidence="2" type="ORF">GBAR_LOCUS28050</name>
</gene>
<proteinExistence type="predicted"/>
<accession>A0AA35TQG5</accession>
<dbReference type="Proteomes" id="UP001174909">
    <property type="component" value="Unassembled WGS sequence"/>
</dbReference>
<dbReference type="AlphaFoldDB" id="A0AA35TQG5"/>
<feature type="region of interest" description="Disordered" evidence="1">
    <location>
        <begin position="129"/>
        <end position="148"/>
    </location>
</feature>
<evidence type="ECO:0000313" key="2">
    <source>
        <dbReference type="EMBL" id="CAI8051216.1"/>
    </source>
</evidence>
<evidence type="ECO:0000313" key="3">
    <source>
        <dbReference type="Proteomes" id="UP001174909"/>
    </source>
</evidence>
<protein>
    <submittedName>
        <fullName evidence="2">Uncharacterized protein</fullName>
    </submittedName>
</protein>
<keyword evidence="3" id="KW-1185">Reference proteome</keyword>